<evidence type="ECO:0000256" key="6">
    <source>
        <dbReference type="ARBA" id="ARBA00022840"/>
    </source>
</evidence>
<dbReference type="EC" id="6.1.1.17" evidence="3"/>
<evidence type="ECO:0000256" key="8">
    <source>
        <dbReference type="ARBA" id="ARBA00023146"/>
    </source>
</evidence>
<dbReference type="GO" id="GO:0005739">
    <property type="term" value="C:mitochondrion"/>
    <property type="evidence" value="ECO:0007669"/>
    <property type="project" value="UniProtKB-SubCell"/>
</dbReference>
<evidence type="ECO:0000256" key="10">
    <source>
        <dbReference type="ARBA" id="ARBA00072917"/>
    </source>
</evidence>
<dbReference type="GO" id="GO:0004818">
    <property type="term" value="F:glutamate-tRNA ligase activity"/>
    <property type="evidence" value="ECO:0007669"/>
    <property type="project" value="UniProtKB-EC"/>
</dbReference>
<dbReference type="InterPro" id="IPR008925">
    <property type="entry name" value="aa_tRNA-synth_I_cd-bd_sf"/>
</dbReference>
<evidence type="ECO:0000256" key="11">
    <source>
        <dbReference type="RuleBase" id="RU363037"/>
    </source>
</evidence>
<dbReference type="SUPFAM" id="SSF48163">
    <property type="entry name" value="An anticodon-binding domain of class I aminoacyl-tRNA synthetases"/>
    <property type="match status" value="1"/>
</dbReference>
<dbReference type="NCBIfam" id="TIGR00464">
    <property type="entry name" value="gltX_bact"/>
    <property type="match status" value="1"/>
</dbReference>
<dbReference type="InterPro" id="IPR000924">
    <property type="entry name" value="Glu/Gln-tRNA-synth"/>
</dbReference>
<dbReference type="FunFam" id="3.40.50.620:FF:000045">
    <property type="entry name" value="Glutamate--tRNA ligase, mitochondrial"/>
    <property type="match status" value="1"/>
</dbReference>
<evidence type="ECO:0000259" key="13">
    <source>
        <dbReference type="Pfam" id="PF00749"/>
    </source>
</evidence>
<feature type="compositionally biased region" description="Low complexity" evidence="12">
    <location>
        <begin position="333"/>
        <end position="352"/>
    </location>
</feature>
<evidence type="ECO:0000256" key="12">
    <source>
        <dbReference type="SAM" id="MobiDB-lite"/>
    </source>
</evidence>
<feature type="domain" description="Aminoacyl-tRNA synthetase class I anticodon-binding" evidence="14">
    <location>
        <begin position="410"/>
        <end position="573"/>
    </location>
</feature>
<accession>A0A061BR68</accession>
<evidence type="ECO:0000259" key="14">
    <source>
        <dbReference type="Pfam" id="PF19269"/>
    </source>
</evidence>
<evidence type="ECO:0000256" key="7">
    <source>
        <dbReference type="ARBA" id="ARBA00022917"/>
    </source>
</evidence>
<keyword evidence="8 11" id="KW-0030">Aminoacyl-tRNA synthetase</keyword>
<evidence type="ECO:0000256" key="4">
    <source>
        <dbReference type="ARBA" id="ARBA00022598"/>
    </source>
</evidence>
<evidence type="ECO:0000256" key="3">
    <source>
        <dbReference type="ARBA" id="ARBA00012835"/>
    </source>
</evidence>
<dbReference type="EMBL" id="LK052962">
    <property type="protein sequence ID" value="CDR49535.1"/>
    <property type="molecule type" value="Genomic_DNA"/>
</dbReference>
<dbReference type="GO" id="GO:0005524">
    <property type="term" value="F:ATP binding"/>
    <property type="evidence" value="ECO:0007669"/>
    <property type="project" value="UniProtKB-KW"/>
</dbReference>
<dbReference type="Pfam" id="PF00749">
    <property type="entry name" value="tRNA-synt_1c"/>
    <property type="match status" value="1"/>
</dbReference>
<comment type="subcellular location">
    <subcellularLocation>
        <location evidence="1">Mitochondrion</location>
    </subcellularLocation>
</comment>
<name>A0A061BR68_RHOTO</name>
<gene>
    <name evidence="15" type="ORF">RHTO0S_27e01728g</name>
</gene>
<evidence type="ECO:0000313" key="15">
    <source>
        <dbReference type="EMBL" id="CDR49535.1"/>
    </source>
</evidence>
<reference evidence="15" key="1">
    <citation type="journal article" date="2014" name="Genome Announc.">
        <title>Draft genome sequence of Rhodosporidium toruloides CECT1137, an oleaginous yeast of biotechnological interest.</title>
        <authorList>
            <person name="Morin N."/>
            <person name="Calcas X."/>
            <person name="Devillers H."/>
            <person name="Durrens P."/>
            <person name="Sherman D.J."/>
            <person name="Nicaud J.-M."/>
            <person name="Neuveglise C."/>
        </authorList>
    </citation>
    <scope>NUCLEOTIDE SEQUENCE</scope>
    <source>
        <strain evidence="15">CECT1137</strain>
    </source>
</reference>
<dbReference type="InterPro" id="IPR049940">
    <property type="entry name" value="GluQ/Sye"/>
</dbReference>
<dbReference type="InterPro" id="IPR020058">
    <property type="entry name" value="Glu/Gln-tRNA-synth_Ib_cat-dom"/>
</dbReference>
<dbReference type="Gene3D" id="1.10.10.350">
    <property type="match status" value="1"/>
</dbReference>
<dbReference type="InterPro" id="IPR004527">
    <property type="entry name" value="Glu-tRNA-ligase_bac/mito"/>
</dbReference>
<dbReference type="Pfam" id="PF19269">
    <property type="entry name" value="Anticodon_2"/>
    <property type="match status" value="1"/>
</dbReference>
<protein>
    <recommendedName>
        <fullName evidence="10">Glutamate--tRNA ligase, mitochondrial</fullName>
        <ecNumber evidence="3">6.1.1.17</ecNumber>
    </recommendedName>
    <alternativeName>
        <fullName evidence="9">Glutamyl-tRNA synthetase</fullName>
    </alternativeName>
</protein>
<dbReference type="OrthoDB" id="428822at2759"/>
<evidence type="ECO:0000256" key="5">
    <source>
        <dbReference type="ARBA" id="ARBA00022741"/>
    </source>
</evidence>
<dbReference type="GO" id="GO:0000049">
    <property type="term" value="F:tRNA binding"/>
    <property type="evidence" value="ECO:0007669"/>
    <property type="project" value="InterPro"/>
</dbReference>
<dbReference type="CDD" id="cd00808">
    <property type="entry name" value="GluRS_core"/>
    <property type="match status" value="1"/>
</dbReference>
<dbReference type="PANTHER" id="PTHR43311">
    <property type="entry name" value="GLUTAMATE--TRNA LIGASE"/>
    <property type="match status" value="1"/>
</dbReference>
<proteinExistence type="inferred from homology"/>
<dbReference type="InterPro" id="IPR033910">
    <property type="entry name" value="GluRS_core"/>
</dbReference>
<dbReference type="InterPro" id="IPR045462">
    <property type="entry name" value="aa-tRNA-synth_I_cd-bd"/>
</dbReference>
<dbReference type="GO" id="GO:0008270">
    <property type="term" value="F:zinc ion binding"/>
    <property type="evidence" value="ECO:0007669"/>
    <property type="project" value="InterPro"/>
</dbReference>
<organism evidence="15">
    <name type="scientific">Rhodotorula toruloides</name>
    <name type="common">Yeast</name>
    <name type="synonym">Rhodosporidium toruloides</name>
    <dbReference type="NCBI Taxonomy" id="5286"/>
    <lineage>
        <taxon>Eukaryota</taxon>
        <taxon>Fungi</taxon>
        <taxon>Dikarya</taxon>
        <taxon>Basidiomycota</taxon>
        <taxon>Pucciniomycotina</taxon>
        <taxon>Microbotryomycetes</taxon>
        <taxon>Sporidiobolales</taxon>
        <taxon>Sporidiobolaceae</taxon>
        <taxon>Rhodotorula</taxon>
    </lineage>
</organism>
<keyword evidence="5 11" id="KW-0547">Nucleotide-binding</keyword>
<dbReference type="SUPFAM" id="SSF52374">
    <property type="entry name" value="Nucleotidylyl transferase"/>
    <property type="match status" value="1"/>
</dbReference>
<keyword evidence="4 11" id="KW-0436">Ligase</keyword>
<dbReference type="InterPro" id="IPR001412">
    <property type="entry name" value="aa-tRNA-synth_I_CS"/>
</dbReference>
<dbReference type="InterPro" id="IPR020751">
    <property type="entry name" value="aa-tRNA-synth_I_codon-bd_sub2"/>
</dbReference>
<evidence type="ECO:0000256" key="1">
    <source>
        <dbReference type="ARBA" id="ARBA00004173"/>
    </source>
</evidence>
<dbReference type="PROSITE" id="PS00178">
    <property type="entry name" value="AA_TRNA_LIGASE_I"/>
    <property type="match status" value="1"/>
</dbReference>
<dbReference type="PANTHER" id="PTHR43311:SF2">
    <property type="entry name" value="GLUTAMATE--TRNA LIGASE, MITOCHONDRIAL-RELATED"/>
    <property type="match status" value="1"/>
</dbReference>
<sequence length="583" mass="64663">MLARAQPHLLRLSRQAHCATGQLKYGSRAFSASQRPLHAGCSNPTTSSSTPPKLRFAPSPTGYLHLGGLRTALYNHLLARKLGGKWVLRIEDTDQTRYVEGAVESLLRTLEWAKLDFDEGPGRDGGKGPYFQSQRKEVYDRYLEPLISSGKAYRCFCTPERLASTRKRLQKEGSNEGYDRRCLGLSEEEVQERLAKGERNIVRFKSSNASMTQEDLIYDSIHYDSLPLEDFVLRKSDGLPTYHFANVVDDHEMGITHVLRGEEWLPSTPKHMQLYDALGLPRPKFAHLPLLVNPDGSKLSKRAGDVRVEDYIAKSYEPEALLNFVALMGWSPQSSASSSPPEDSESAASAVPNSDNTDVLPLHDLIAQFSLEAVNKNRASMQAAKLDFLNRAHIRLKLEDRSEGGGRAELAKRARQILVDKWPELSEEKPALADESYVIRVVEALKDRIYKLLDIPSLGPYFFFAPDYSSALATKLYQSVSPEVYTSTLSKVRDLVSSLPDSAFEPQSIPNAPSPVKEALDQLVLSHPDGKKAAKEIMMPLRHALTGQKVGASVPDIVSVLGKAEVLARLDSGLAWAKERASA</sequence>
<feature type="domain" description="Glutamyl/glutaminyl-tRNA synthetase class Ib catalytic" evidence="13">
    <location>
        <begin position="54"/>
        <end position="336"/>
    </location>
</feature>
<dbReference type="Gene3D" id="3.40.50.620">
    <property type="entry name" value="HUPs"/>
    <property type="match status" value="1"/>
</dbReference>
<evidence type="ECO:0000256" key="2">
    <source>
        <dbReference type="ARBA" id="ARBA00007894"/>
    </source>
</evidence>
<dbReference type="InterPro" id="IPR014729">
    <property type="entry name" value="Rossmann-like_a/b/a_fold"/>
</dbReference>
<comment type="similarity">
    <text evidence="2">Belongs to the class-I aminoacyl-tRNA synthetase family. Glutamate--tRNA ligase type 1 subfamily.</text>
</comment>
<feature type="region of interest" description="Disordered" evidence="12">
    <location>
        <begin position="333"/>
        <end position="354"/>
    </location>
</feature>
<keyword evidence="7 11" id="KW-0648">Protein biosynthesis</keyword>
<dbReference type="AlphaFoldDB" id="A0A061BR68"/>
<evidence type="ECO:0000256" key="9">
    <source>
        <dbReference type="ARBA" id="ARBA00030865"/>
    </source>
</evidence>
<dbReference type="PRINTS" id="PR00987">
    <property type="entry name" value="TRNASYNTHGLU"/>
</dbReference>
<dbReference type="GO" id="GO:0006424">
    <property type="term" value="P:glutamyl-tRNA aminoacylation"/>
    <property type="evidence" value="ECO:0007669"/>
    <property type="project" value="InterPro"/>
</dbReference>
<keyword evidence="6 11" id="KW-0067">ATP-binding</keyword>
<dbReference type="HAMAP" id="MF_00022">
    <property type="entry name" value="Glu_tRNA_synth_type1"/>
    <property type="match status" value="1"/>
</dbReference>